<evidence type="ECO:0000256" key="1">
    <source>
        <dbReference type="SAM" id="SignalP"/>
    </source>
</evidence>
<name>A0ABM5M7C5_FRAST</name>
<organism evidence="2 3">
    <name type="scientific">Francisella salina</name>
    <dbReference type="NCBI Taxonomy" id="573569"/>
    <lineage>
        <taxon>Bacteria</taxon>
        <taxon>Pseudomonadati</taxon>
        <taxon>Pseudomonadota</taxon>
        <taxon>Gammaproteobacteria</taxon>
        <taxon>Thiotrichales</taxon>
        <taxon>Francisellaceae</taxon>
        <taxon>Francisella</taxon>
    </lineage>
</organism>
<protein>
    <recommendedName>
        <fullName evidence="4">Chitinase</fullName>
    </recommendedName>
</protein>
<reference evidence="2" key="1">
    <citation type="submission" date="2011-05" db="EMBL/GenBank/DDBJ databases">
        <authorList>
            <person name="Kuske C.R."/>
            <person name="Challacombe J.F."/>
            <person name="Siddaramappa S."/>
            <person name="Petersen J.M."/>
            <person name="Bruce D.C."/>
        </authorList>
    </citation>
    <scope>NUCLEOTIDE SEQUENCE</scope>
    <source>
        <strain evidence="2">TX077308</strain>
    </source>
</reference>
<dbReference type="EMBL" id="CP002872">
    <property type="protein sequence ID" value="AEI35047.1"/>
    <property type="molecule type" value="Genomic_DNA"/>
</dbReference>
<evidence type="ECO:0008006" key="4">
    <source>
        <dbReference type="Google" id="ProtNLM"/>
    </source>
</evidence>
<feature type="chain" id="PRO_5045278545" description="Chitinase" evidence="1">
    <location>
        <begin position="26"/>
        <end position="365"/>
    </location>
</feature>
<dbReference type="RefSeq" id="WP_013921908.1">
    <property type="nucleotide sequence ID" value="NC_015696.1"/>
</dbReference>
<keyword evidence="3" id="KW-1185">Reference proteome</keyword>
<keyword evidence="1" id="KW-0732">Signal</keyword>
<accession>A0ABM5M7C5</accession>
<evidence type="ECO:0000313" key="3">
    <source>
        <dbReference type="Proteomes" id="UP000000490"/>
    </source>
</evidence>
<feature type="signal peptide" evidence="1">
    <location>
        <begin position="1"/>
        <end position="25"/>
    </location>
</feature>
<dbReference type="Proteomes" id="UP000000490">
    <property type="component" value="Chromosome"/>
</dbReference>
<dbReference type="Gene3D" id="3.20.20.80">
    <property type="entry name" value="Glycosidases"/>
    <property type="match status" value="1"/>
</dbReference>
<gene>
    <name evidence="2" type="ordered locus">F7308_0119</name>
</gene>
<sequence>MISKKLLLSASLLTTSVFSTGSLFALDQGTSKTAFITTSCPAHDLQCLEKAKDYNISSTNYGMLFLNGNNKDDNKVVCKFENLDDNLAEEMIGGELNPAMNPISRDIYVDGEHETTANILKKYQNTGNSVGLVFGGDTGSTRVVDPFDPGICQNPGDFGYLVLDTVKYLTDRGVKVDRVAFDIESSAFREGRYTVEDYEKIKDAISRLKKQDKNIVISIILPQYAEGGYWAKGFNAELVDFIQSNESMIDNITFMLGQGMTCFNKDSNCIVNQMNINALRFPSFPVNKVTALYNHKRTIQEKFLDSNGNVIPEGSIRLITEANKLYSNHFAGVQFWGMTNASTAAIDSNFLELYRVVNNETNYAN</sequence>
<evidence type="ECO:0000313" key="2">
    <source>
        <dbReference type="EMBL" id="AEI35047.1"/>
    </source>
</evidence>
<proteinExistence type="predicted"/>